<dbReference type="Pfam" id="PF09537">
    <property type="entry name" value="DUF2383"/>
    <property type="match status" value="1"/>
</dbReference>
<dbReference type="InterPro" id="IPR012347">
    <property type="entry name" value="Ferritin-like"/>
</dbReference>
<dbReference type="InterPro" id="IPR019052">
    <property type="entry name" value="DUF2383"/>
</dbReference>
<dbReference type="NCBIfam" id="TIGR02284">
    <property type="entry name" value="PA2169 family four-helix-bundle protein"/>
    <property type="match status" value="1"/>
</dbReference>
<dbReference type="Gene3D" id="1.20.1260.10">
    <property type="match status" value="1"/>
</dbReference>
<gene>
    <name evidence="2" type="ORF">FHW36_105225</name>
</gene>
<evidence type="ECO:0000259" key="1">
    <source>
        <dbReference type="Pfam" id="PF09537"/>
    </source>
</evidence>
<name>A0A561PNU8_9BACT</name>
<reference evidence="2 3" key="1">
    <citation type="submission" date="2019-06" db="EMBL/GenBank/DDBJ databases">
        <title>Sorghum-associated microbial communities from plants grown in Nebraska, USA.</title>
        <authorList>
            <person name="Schachtman D."/>
        </authorList>
    </citation>
    <scope>NUCLEOTIDE SEQUENCE [LARGE SCALE GENOMIC DNA]</scope>
    <source>
        <strain evidence="2 3">1209</strain>
    </source>
</reference>
<keyword evidence="3" id="KW-1185">Reference proteome</keyword>
<sequence>METITAAVTNEILNDLIGINNDRIAGYEKALRELPPTDADLKPVFSAMITESHQLRNALGNEVQANGGTMETGTTAAGKIYRAWSEVKALFSGHDRRTILANCEATEDAVLQAYQDSLDLETMPAYIRELLTQQKALLKQAHDKVKTLRDQARK</sequence>
<evidence type="ECO:0000313" key="3">
    <source>
        <dbReference type="Proteomes" id="UP000320811"/>
    </source>
</evidence>
<feature type="domain" description="DUF2383" evidence="1">
    <location>
        <begin position="11"/>
        <end position="118"/>
    </location>
</feature>
<accession>A0A561PNU8</accession>
<dbReference type="RefSeq" id="WP_145670968.1">
    <property type="nucleotide sequence ID" value="NZ_JABAIB010000004.1"/>
</dbReference>
<comment type="caution">
    <text evidence="2">The sequence shown here is derived from an EMBL/GenBank/DDBJ whole genome shotgun (WGS) entry which is preliminary data.</text>
</comment>
<proteinExistence type="predicted"/>
<dbReference type="Proteomes" id="UP000320811">
    <property type="component" value="Unassembled WGS sequence"/>
</dbReference>
<dbReference type="AlphaFoldDB" id="A0A561PNU8"/>
<organism evidence="2 3">
    <name type="scientific">Chitinophaga polysaccharea</name>
    <dbReference type="NCBI Taxonomy" id="1293035"/>
    <lineage>
        <taxon>Bacteria</taxon>
        <taxon>Pseudomonadati</taxon>
        <taxon>Bacteroidota</taxon>
        <taxon>Chitinophagia</taxon>
        <taxon>Chitinophagales</taxon>
        <taxon>Chitinophagaceae</taxon>
        <taxon>Chitinophaga</taxon>
    </lineage>
</organism>
<evidence type="ECO:0000313" key="2">
    <source>
        <dbReference type="EMBL" id="TWF39785.1"/>
    </source>
</evidence>
<protein>
    <submittedName>
        <fullName evidence="2">Uncharacterized protein (TIGR02284 family)</fullName>
    </submittedName>
</protein>
<dbReference type="InterPro" id="IPR011971">
    <property type="entry name" value="CHP02284"/>
</dbReference>
<dbReference type="EMBL" id="VIWO01000005">
    <property type="protein sequence ID" value="TWF39785.1"/>
    <property type="molecule type" value="Genomic_DNA"/>
</dbReference>
<dbReference type="OrthoDB" id="282393at2"/>